<evidence type="ECO:0000259" key="1">
    <source>
        <dbReference type="Pfam" id="PF06114"/>
    </source>
</evidence>
<dbReference type="EMBL" id="NSNE01000001">
    <property type="protein sequence ID" value="RPM23096.1"/>
    <property type="molecule type" value="Genomic_DNA"/>
</dbReference>
<sequence>MSDDVEVGEAMEDASIPVTVKSAFDSLKAAGYPRTYVEKLLPDWWDNSLFKTTAGALQFALILKQRLGLEASFGQDGHLQLQPDSRHIRFKRRSDTKDSELAVAASLGTAIAKLAMFCTLKPYVPLADDIPTLRREILASTGASHVNFDGLLNLCWDHGVPVLYLKELPRATKRITGMALSISGRPAIVLGFASPQHSRQLFVLAHELGHILRGHLGEDGVLIDEDIAEIADTLIDMKTQRKDTEEREADTFALALIRNEYLNPLAAMGRLNSPTALAARAAVLGKELGIEAGHLILSYAKEHNEWARANQALEYSPSQKSAIDVIGMHFRKGVELEALSQENQEYLLSVQGFGE</sequence>
<dbReference type="Proteomes" id="UP000284767">
    <property type="component" value="Unassembled WGS sequence"/>
</dbReference>
<evidence type="ECO:0000313" key="3">
    <source>
        <dbReference type="Proteomes" id="UP000284767"/>
    </source>
</evidence>
<dbReference type="InterPro" id="IPR010359">
    <property type="entry name" value="IrrE_HExxH"/>
</dbReference>
<gene>
    <name evidence="2" type="ORF">IPC1295_00920</name>
</gene>
<dbReference type="RefSeq" id="WP_025982351.1">
    <property type="nucleotide sequence ID" value="NZ_CAADOK010000091.1"/>
</dbReference>
<dbReference type="Pfam" id="PF06114">
    <property type="entry name" value="Peptidase_M78"/>
    <property type="match status" value="1"/>
</dbReference>
<dbReference type="Gene3D" id="1.10.10.2910">
    <property type="match status" value="1"/>
</dbReference>
<protein>
    <submittedName>
        <fullName evidence="2">ImmA/IrrE family metallo-endopeptidase</fullName>
    </submittedName>
</protein>
<proteinExistence type="predicted"/>
<comment type="caution">
    <text evidence="2">The sequence shown here is derived from an EMBL/GenBank/DDBJ whole genome shotgun (WGS) entry which is preliminary data.</text>
</comment>
<feature type="domain" description="IrrE N-terminal-like" evidence="1">
    <location>
        <begin position="158"/>
        <end position="257"/>
    </location>
</feature>
<reference evidence="2 3" key="2">
    <citation type="submission" date="2019-01" db="EMBL/GenBank/DDBJ databases">
        <title>The Pseudomonas aeruginosa pan-genome provides new insights on its population structure, horizontal gene transfer and pathogenicity.</title>
        <authorList>
            <person name="Freschi L."/>
            <person name="Vincent A.T."/>
            <person name="Jeukens J."/>
            <person name="Emond-Rheault J.-G."/>
            <person name="Kukavica-Ibrulj I."/>
            <person name="Dupont M.-J."/>
            <person name="Charette S.J."/>
            <person name="Boyle B."/>
            <person name="Levesque R.C."/>
        </authorList>
    </citation>
    <scope>NUCLEOTIDE SEQUENCE [LARGE SCALE GENOMIC DNA]</scope>
    <source>
        <strain evidence="2 3">PA-W36</strain>
    </source>
</reference>
<organism evidence="2 3">
    <name type="scientific">Pseudomonas aeruginosa</name>
    <dbReference type="NCBI Taxonomy" id="287"/>
    <lineage>
        <taxon>Bacteria</taxon>
        <taxon>Pseudomonadati</taxon>
        <taxon>Pseudomonadota</taxon>
        <taxon>Gammaproteobacteria</taxon>
        <taxon>Pseudomonadales</taxon>
        <taxon>Pseudomonadaceae</taxon>
        <taxon>Pseudomonas</taxon>
    </lineage>
</organism>
<name>A0A7M3A434_PSEAI</name>
<evidence type="ECO:0000313" key="2">
    <source>
        <dbReference type="EMBL" id="RPM23096.1"/>
    </source>
</evidence>
<accession>A0A7M3A434</accession>
<reference evidence="2 3" key="1">
    <citation type="submission" date="2017-08" db="EMBL/GenBank/DDBJ databases">
        <authorList>
            <person name="Feschi L."/>
            <person name="Jeukens J."/>
            <person name="Emond-Rheault J.-G."/>
            <person name="Kukavica-Ibrulj I."/>
            <person name="Boyle B."/>
            <person name="Levesque R.C."/>
        </authorList>
    </citation>
    <scope>NUCLEOTIDE SEQUENCE [LARGE SCALE GENOMIC DNA]</scope>
    <source>
        <strain evidence="2 3">PA-W36</strain>
    </source>
</reference>
<dbReference type="AlphaFoldDB" id="A0A7M3A434"/>